<dbReference type="EMBL" id="UFQS01000007">
    <property type="protein sequence ID" value="SSW97066.1"/>
    <property type="molecule type" value="Genomic_DNA"/>
</dbReference>
<dbReference type="Pfam" id="PF04969">
    <property type="entry name" value="CS"/>
    <property type="match status" value="1"/>
</dbReference>
<feature type="compositionally biased region" description="Basic and acidic residues" evidence="6">
    <location>
        <begin position="261"/>
        <end position="273"/>
    </location>
</feature>
<dbReference type="InterPro" id="IPR007052">
    <property type="entry name" value="CS_dom"/>
</dbReference>
<dbReference type="PANTHER" id="PTHR12356">
    <property type="entry name" value="NUCLEAR MOVEMENT PROTEIN NUDC"/>
    <property type="match status" value="1"/>
</dbReference>
<dbReference type="VEuPathDB" id="VectorBase:CSON014420"/>
<protein>
    <recommendedName>
        <fullName evidence="3">Nuclear migration protein nudC</fullName>
    </recommendedName>
    <alternativeName>
        <fullName evidence="5">Nuclear distribution protein C homolog</fullName>
    </alternativeName>
</protein>
<feature type="compositionally biased region" description="Basic and acidic residues" evidence="6">
    <location>
        <begin position="76"/>
        <end position="95"/>
    </location>
</feature>
<dbReference type="AlphaFoldDB" id="A0A336JWC5"/>
<evidence type="ECO:0000256" key="2">
    <source>
        <dbReference type="ARBA" id="ARBA00010513"/>
    </source>
</evidence>
<evidence type="ECO:0000313" key="9">
    <source>
        <dbReference type="EMBL" id="SSX17452.1"/>
    </source>
</evidence>
<dbReference type="InterPro" id="IPR008978">
    <property type="entry name" value="HSP20-like_chaperone"/>
</dbReference>
<feature type="compositionally biased region" description="Basic and acidic residues" evidence="6">
    <location>
        <begin position="132"/>
        <end position="152"/>
    </location>
</feature>
<evidence type="ECO:0000313" key="8">
    <source>
        <dbReference type="EMBL" id="SSW97066.1"/>
    </source>
</evidence>
<dbReference type="PANTHER" id="PTHR12356:SF3">
    <property type="entry name" value="NUCLEAR MIGRATION PROTEIN NUDC"/>
    <property type="match status" value="1"/>
</dbReference>
<comment type="subcellular location">
    <subcellularLocation>
        <location evidence="1">Cytoplasm</location>
    </subcellularLocation>
</comment>
<organism evidence="8">
    <name type="scientific">Culicoides sonorensis</name>
    <name type="common">Biting midge</name>
    <dbReference type="NCBI Taxonomy" id="179676"/>
    <lineage>
        <taxon>Eukaryota</taxon>
        <taxon>Metazoa</taxon>
        <taxon>Ecdysozoa</taxon>
        <taxon>Arthropoda</taxon>
        <taxon>Hexapoda</taxon>
        <taxon>Insecta</taxon>
        <taxon>Pterygota</taxon>
        <taxon>Neoptera</taxon>
        <taxon>Endopterygota</taxon>
        <taxon>Diptera</taxon>
        <taxon>Nematocera</taxon>
        <taxon>Chironomoidea</taxon>
        <taxon>Ceratopogonidae</taxon>
        <taxon>Ceratopogoninae</taxon>
        <taxon>Culicoides</taxon>
        <taxon>Monoculicoides</taxon>
    </lineage>
</organism>
<dbReference type="GO" id="GO:0006457">
    <property type="term" value="P:protein folding"/>
    <property type="evidence" value="ECO:0007669"/>
    <property type="project" value="TreeGrafter"/>
</dbReference>
<feature type="region of interest" description="Disordered" evidence="6">
    <location>
        <begin position="75"/>
        <end position="273"/>
    </location>
</feature>
<dbReference type="FunFam" id="2.60.40.790:FF:000001">
    <property type="entry name" value="Nuclear migration protein nudC"/>
    <property type="match status" value="1"/>
</dbReference>
<reference evidence="8" key="1">
    <citation type="submission" date="2018-04" db="EMBL/GenBank/DDBJ databases">
        <authorList>
            <person name="Go L.Y."/>
            <person name="Mitchell J.A."/>
        </authorList>
    </citation>
    <scope>NUCLEOTIDE SEQUENCE</scope>
    <source>
        <tissue evidence="8">Whole organism</tissue>
    </source>
</reference>
<reference evidence="9" key="2">
    <citation type="submission" date="2018-07" db="EMBL/GenBank/DDBJ databases">
        <authorList>
            <person name="Quirk P.G."/>
            <person name="Krulwich T.A."/>
        </authorList>
    </citation>
    <scope>NUCLEOTIDE SEQUENCE</scope>
</reference>
<comment type="similarity">
    <text evidence="2">Belongs to the nudC family.</text>
</comment>
<dbReference type="Gene3D" id="2.60.40.790">
    <property type="match status" value="1"/>
</dbReference>
<sequence length="815" mass="93608">MTANREIFDGVLLGLAEKHTGGVPDLLTTIAEFLARKTDFFTGAGEEAWKKMLMDIFEPVGKKSLEAHKEKMLKKAQAELKRKEEQEKKKPKLDADQSGVTELTEEEANALQKELDAKKNATETPAPQPAKKKSEAVKPESGEELSKPIEKTGDEEDDKEVGKLMPNKGNGANMEKYSWTQTLQEVENTENIANESEPKIEESDGEPQNGEKNHDDEENDDDGNESIDANETVIMVVEADDDLENDDEKDDELNTTEPNTEVDHQEDTKKDEDITVKAVPNRPTIKRPNILVTQRRDQLRAFMPKPKVHLKQPKFQTYHIYPGCYQLPYLIEQMYNEMEKQFEVFATYVSQSTFAYYCAVVVYHRILDLRWQNGEKLTKDEIRLQKQVRALKLPVPSLLQLYIAGMGNVFIHNGHCYEKYIFKTHSIEYTSSNDRSMGWFGRIGPKTHFLYQKYPCLSVFAKRIIEDMRCDAEDVDKKWNLPEDIAPENENAGFPTDNLLGYSPARPMLNSQKAFLAKRCGVTEKKFPTSNDTFCLSLTLLKEVKKELHGEKSLSLFSSKIRHAKGSLAQLPYHVVYAVSPDNLSSSSVESDGPFRQYSKYRIPNPLHVAGMRFQYQLLCKINEKSPNKWCVYDFNAFQEVPEEWRDTMASEVNSKIDTKSNYFTKIEDWADLIDFTFEINDVVVDFTKKHCKVGLKGHPLIVDGELCAEIKHADLLWLLEKNSVVITFEKINQMNWWDRLVMSDAPISTRKINPEPSKLSDLDGETRGMVEKMMYDQKQKELGLPTSDEQKKQDVLKKFMEQHPEMDFSKCKFN</sequence>
<dbReference type="GO" id="GO:0051082">
    <property type="term" value="F:unfolded protein binding"/>
    <property type="evidence" value="ECO:0007669"/>
    <property type="project" value="TreeGrafter"/>
</dbReference>
<evidence type="ECO:0000259" key="7">
    <source>
        <dbReference type="PROSITE" id="PS51203"/>
    </source>
</evidence>
<evidence type="ECO:0000256" key="4">
    <source>
        <dbReference type="ARBA" id="ARBA00022490"/>
    </source>
</evidence>
<dbReference type="PROSITE" id="PS51203">
    <property type="entry name" value="CS"/>
    <property type="match status" value="1"/>
</dbReference>
<gene>
    <name evidence="8" type="primary">CSON014420</name>
</gene>
<dbReference type="EMBL" id="UFQT01000007">
    <property type="protein sequence ID" value="SSX17452.1"/>
    <property type="molecule type" value="Genomic_DNA"/>
</dbReference>
<name>A0A336JWC5_CULSO</name>
<feature type="compositionally biased region" description="Polar residues" evidence="6">
    <location>
        <begin position="178"/>
        <end position="194"/>
    </location>
</feature>
<feature type="compositionally biased region" description="Acidic residues" evidence="6">
    <location>
        <begin position="216"/>
        <end position="225"/>
    </location>
</feature>
<dbReference type="GO" id="GO:0005737">
    <property type="term" value="C:cytoplasm"/>
    <property type="evidence" value="ECO:0007669"/>
    <property type="project" value="UniProtKB-SubCell"/>
</dbReference>
<dbReference type="InterPro" id="IPR037898">
    <property type="entry name" value="NudC_fam"/>
</dbReference>
<evidence type="ECO:0000256" key="5">
    <source>
        <dbReference type="ARBA" id="ARBA00030427"/>
    </source>
</evidence>
<feature type="compositionally biased region" description="Acidic residues" evidence="6">
    <location>
        <begin position="238"/>
        <end position="254"/>
    </location>
</feature>
<proteinExistence type="inferred from homology"/>
<evidence type="ECO:0000256" key="1">
    <source>
        <dbReference type="ARBA" id="ARBA00004496"/>
    </source>
</evidence>
<accession>A0A336JWC5</accession>
<keyword evidence="4" id="KW-0963">Cytoplasm</keyword>
<dbReference type="SUPFAM" id="SSF49764">
    <property type="entry name" value="HSP20-like chaperones"/>
    <property type="match status" value="1"/>
</dbReference>
<feature type="domain" description="CS" evidence="7">
    <location>
        <begin position="638"/>
        <end position="742"/>
    </location>
</feature>
<evidence type="ECO:0000256" key="6">
    <source>
        <dbReference type="SAM" id="MobiDB-lite"/>
    </source>
</evidence>
<evidence type="ECO:0000256" key="3">
    <source>
        <dbReference type="ARBA" id="ARBA00017641"/>
    </source>
</evidence>